<protein>
    <submittedName>
        <fullName evidence="1">Sll1476 protein</fullName>
    </submittedName>
</protein>
<accession>P74620</accession>
<dbReference type="PIR" id="S76816">
    <property type="entry name" value="S76816"/>
</dbReference>
<organism evidence="1 2">
    <name type="scientific">Synechocystis sp. (strain ATCC 27184 / PCC 6803 / Kazusa)</name>
    <dbReference type="NCBI Taxonomy" id="1111708"/>
    <lineage>
        <taxon>Bacteria</taxon>
        <taxon>Bacillati</taxon>
        <taxon>Cyanobacteriota</taxon>
        <taxon>Cyanophyceae</taxon>
        <taxon>Synechococcales</taxon>
        <taxon>Merismopediaceae</taxon>
        <taxon>Synechocystis</taxon>
    </lineage>
</organism>
<dbReference type="Proteomes" id="UP000001425">
    <property type="component" value="Chromosome"/>
</dbReference>
<reference evidence="1 2" key="2">
    <citation type="journal article" date="1996" name="DNA Res.">
        <title>Sequence analysis of the genome of the unicellular cyanobacterium Synechocystis sp. strain PCC6803. II. Sequence determination of the entire genome and assignment of potential protein-coding regions.</title>
        <authorList>
            <person name="Kaneko T."/>
            <person name="Sato S."/>
            <person name="Kotani H."/>
            <person name="Tanaka A."/>
            <person name="Asamizu E."/>
            <person name="Nakamura Y."/>
            <person name="Miyajima N."/>
            <person name="Hirosawa M."/>
            <person name="Sugiura M."/>
            <person name="Sasamoto S."/>
            <person name="Kimura T."/>
            <person name="Hosouchi T."/>
            <person name="Matsuno A."/>
            <person name="Muraki A."/>
            <person name="Nakazaki N."/>
            <person name="Naruo K."/>
            <person name="Okumura S."/>
            <person name="Shimpo S."/>
            <person name="Takeuchi C."/>
            <person name="Wada T."/>
            <person name="Watanabe A."/>
            <person name="Yamada M."/>
            <person name="Yasuda M."/>
            <person name="Tabata S."/>
        </authorList>
    </citation>
    <scope>NUCLEOTIDE SEQUENCE [LARGE SCALE GENOMIC DNA]</scope>
    <source>
        <strain evidence="2">ATCC 27184 / PCC 6803 / Kazusa</strain>
    </source>
</reference>
<evidence type="ECO:0000313" key="1">
    <source>
        <dbReference type="EMBL" id="BAA18728.1"/>
    </source>
</evidence>
<sequence>MGKGKADPGKCCCCPKKSPISLGFLPILRDLSVIIKMAMAFIQLLTENNPSGEFVFGLWSGAGPGETLIEEFLKILEKIHNLRRRTMEKASEFCFRSKFLEN</sequence>
<name>P74620_SYNY3</name>
<dbReference type="PaxDb" id="1148-1653817"/>
<dbReference type="KEGG" id="syn:sll1476"/>
<dbReference type="STRING" id="1148.gene:10500500"/>
<reference evidence="1 2" key="1">
    <citation type="journal article" date="1995" name="DNA Res.">
        <title>Sequence analysis of the genome of the unicellular cyanobacterium Synechocystis sp. strain PCC6803. I. Sequence features in the 1 Mb region from map positions 64% to 92% of the genome.</title>
        <authorList>
            <person name="Kaneko T."/>
            <person name="Tanaka A."/>
            <person name="Sato S."/>
            <person name="Kotani H."/>
            <person name="Sazuka T."/>
            <person name="Miyajima N."/>
            <person name="Sugiura M."/>
            <person name="Tabata S."/>
        </authorList>
    </citation>
    <scope>NUCLEOTIDE SEQUENCE [LARGE SCALE GENOMIC DNA]</scope>
    <source>
        <strain evidence="2">ATCC 27184 / PCC 6803 / Kazusa</strain>
    </source>
</reference>
<keyword evidence="2" id="KW-1185">Reference proteome</keyword>
<dbReference type="InParanoid" id="P74620"/>
<evidence type="ECO:0000313" key="2">
    <source>
        <dbReference type="Proteomes" id="UP000001425"/>
    </source>
</evidence>
<dbReference type="EnsemblBacteria" id="BAA18728">
    <property type="protein sequence ID" value="BAA18728"/>
    <property type="gene ID" value="BAA18728"/>
</dbReference>
<gene>
    <name evidence="1" type="ordered locus">sll1476</name>
</gene>
<proteinExistence type="predicted"/>
<dbReference type="EMBL" id="BA000022">
    <property type="protein sequence ID" value="BAA18728.1"/>
    <property type="molecule type" value="Genomic_DNA"/>
</dbReference>
<dbReference type="AlphaFoldDB" id="P74620"/>